<comment type="caution">
    <text evidence="2">The sequence shown here is derived from an EMBL/GenBank/DDBJ whole genome shotgun (WGS) entry which is preliminary data.</text>
</comment>
<name>A0A9N7YHC9_PLEPL</name>
<sequence length="307" mass="33853">MSQWEETVEHRGAGGARAATNTHLTRCSAALDAATRRLDGVGCVAREVGLQTAASAPHAPACFPLVVSFHPADLRRYRGLAYLHTVTHRSSPRLQPPPTLYLQPQLQPESAAPEQRSTGTLMDLAGGSESRRREGGRNPAAPRWRKPPVDPMFAAVFICLQGQGLPKVHNPSCRVRGEAREKTWLPSFGARNAPILPRIGLINSPLIMSKLTHFYLISACGLRRRRALIVFACAFNTAMTSPHGAHLGMNVSSVWRRQGLRRLLWGRCEALVRVNLKPPGLFPASVPKHVRRCHRIQMNLMETCKNA</sequence>
<dbReference type="AlphaFoldDB" id="A0A9N7YHC9"/>
<evidence type="ECO:0000313" key="2">
    <source>
        <dbReference type="EMBL" id="CAB1424249.1"/>
    </source>
</evidence>
<accession>A0A9N7YHC9</accession>
<keyword evidence="3" id="KW-1185">Reference proteome</keyword>
<gene>
    <name evidence="2" type="ORF">PLEPLA_LOCUS12171</name>
</gene>
<proteinExistence type="predicted"/>
<dbReference type="Proteomes" id="UP001153269">
    <property type="component" value="Unassembled WGS sequence"/>
</dbReference>
<evidence type="ECO:0000256" key="1">
    <source>
        <dbReference type="SAM" id="MobiDB-lite"/>
    </source>
</evidence>
<protein>
    <submittedName>
        <fullName evidence="2">Uncharacterized protein</fullName>
    </submittedName>
</protein>
<organism evidence="2 3">
    <name type="scientific">Pleuronectes platessa</name>
    <name type="common">European plaice</name>
    <dbReference type="NCBI Taxonomy" id="8262"/>
    <lineage>
        <taxon>Eukaryota</taxon>
        <taxon>Metazoa</taxon>
        <taxon>Chordata</taxon>
        <taxon>Craniata</taxon>
        <taxon>Vertebrata</taxon>
        <taxon>Euteleostomi</taxon>
        <taxon>Actinopterygii</taxon>
        <taxon>Neopterygii</taxon>
        <taxon>Teleostei</taxon>
        <taxon>Neoteleostei</taxon>
        <taxon>Acanthomorphata</taxon>
        <taxon>Carangaria</taxon>
        <taxon>Pleuronectiformes</taxon>
        <taxon>Pleuronectoidei</taxon>
        <taxon>Pleuronectidae</taxon>
        <taxon>Pleuronectes</taxon>
    </lineage>
</organism>
<evidence type="ECO:0000313" key="3">
    <source>
        <dbReference type="Proteomes" id="UP001153269"/>
    </source>
</evidence>
<feature type="region of interest" description="Disordered" evidence="1">
    <location>
        <begin position="89"/>
        <end position="144"/>
    </location>
</feature>
<reference evidence="2" key="1">
    <citation type="submission" date="2020-03" db="EMBL/GenBank/DDBJ databases">
        <authorList>
            <person name="Weist P."/>
        </authorList>
    </citation>
    <scope>NUCLEOTIDE SEQUENCE</scope>
</reference>
<dbReference type="EMBL" id="CADEAL010000715">
    <property type="protein sequence ID" value="CAB1424249.1"/>
    <property type="molecule type" value="Genomic_DNA"/>
</dbReference>